<protein>
    <recommendedName>
        <fullName evidence="3 10">Carbonic anhydrase</fullName>
        <ecNumber evidence="2 10">4.2.1.1</ecNumber>
    </recommendedName>
    <alternativeName>
        <fullName evidence="7 10">Carbonate dehydratase</fullName>
    </alternativeName>
</protein>
<evidence type="ECO:0000256" key="7">
    <source>
        <dbReference type="ARBA" id="ARBA00031969"/>
    </source>
</evidence>
<dbReference type="InterPro" id="IPR045066">
    <property type="entry name" value="Beta_CA_cladeB"/>
</dbReference>
<reference evidence="11 12" key="1">
    <citation type="submission" date="2018-06" db="EMBL/GenBank/DDBJ databases">
        <title>Pseudomonas diversity within urban Lake Michigan freshwaters.</title>
        <authorList>
            <person name="Batrich M."/>
            <person name="Hatzopoulos T."/>
            <person name="Putonti C."/>
        </authorList>
    </citation>
    <scope>NUCLEOTIDE SEQUENCE [LARGE SCALE GENOMIC DNA]</scope>
    <source>
        <strain evidence="11 12">MB-090714</strain>
    </source>
</reference>
<comment type="catalytic activity">
    <reaction evidence="8 10">
        <text>hydrogencarbonate + H(+) = CO2 + H2O</text>
        <dbReference type="Rhea" id="RHEA:10748"/>
        <dbReference type="ChEBI" id="CHEBI:15377"/>
        <dbReference type="ChEBI" id="CHEBI:15378"/>
        <dbReference type="ChEBI" id="CHEBI:16526"/>
        <dbReference type="ChEBI" id="CHEBI:17544"/>
        <dbReference type="EC" id="4.2.1.1"/>
    </reaction>
</comment>
<evidence type="ECO:0000256" key="2">
    <source>
        <dbReference type="ARBA" id="ARBA00012925"/>
    </source>
</evidence>
<dbReference type="OrthoDB" id="9797527at2"/>
<dbReference type="RefSeq" id="WP_110680546.1">
    <property type="nucleotide sequence ID" value="NZ_CP154874.1"/>
</dbReference>
<feature type="binding site" evidence="9">
    <location>
        <position position="63"/>
    </location>
    <ligand>
        <name>Zn(2+)</name>
        <dbReference type="ChEBI" id="CHEBI:29105"/>
    </ligand>
</feature>
<proteinExistence type="inferred from homology"/>
<keyword evidence="5 9" id="KW-0862">Zinc</keyword>
<dbReference type="AlphaFoldDB" id="A0A2V4LX50"/>
<dbReference type="EC" id="4.2.1.1" evidence="2 10"/>
<dbReference type="GO" id="GO:0008270">
    <property type="term" value="F:zinc ion binding"/>
    <property type="evidence" value="ECO:0007669"/>
    <property type="project" value="UniProtKB-UniRule"/>
</dbReference>
<name>A0A2V4LX50_AQUAC</name>
<evidence type="ECO:0000313" key="11">
    <source>
        <dbReference type="EMBL" id="PYC29400.1"/>
    </source>
</evidence>
<dbReference type="FunFam" id="3.40.1050.10:FF:000003">
    <property type="entry name" value="Carbonic anhydrase"/>
    <property type="match status" value="1"/>
</dbReference>
<feature type="binding site" evidence="9">
    <location>
        <position position="61"/>
    </location>
    <ligand>
        <name>Zn(2+)</name>
        <dbReference type="ChEBI" id="CHEBI:29105"/>
    </ligand>
</feature>
<evidence type="ECO:0000256" key="3">
    <source>
        <dbReference type="ARBA" id="ARBA00014628"/>
    </source>
</evidence>
<accession>A0A2V4LX50</accession>
<evidence type="ECO:0000256" key="4">
    <source>
        <dbReference type="ARBA" id="ARBA00022723"/>
    </source>
</evidence>
<evidence type="ECO:0000313" key="12">
    <source>
        <dbReference type="Proteomes" id="UP000248146"/>
    </source>
</evidence>
<dbReference type="PANTHER" id="PTHR11002:SF76">
    <property type="entry name" value="CARBONIC ANHYDRASE"/>
    <property type="match status" value="1"/>
</dbReference>
<dbReference type="PROSITE" id="PS00704">
    <property type="entry name" value="PROK_CO2_ANHYDRASE_1"/>
    <property type="match status" value="1"/>
</dbReference>
<dbReference type="InterPro" id="IPR036874">
    <property type="entry name" value="Carbonic_anhydrase_sf"/>
</dbReference>
<dbReference type="GO" id="GO:0015976">
    <property type="term" value="P:carbon utilization"/>
    <property type="evidence" value="ECO:0007669"/>
    <property type="project" value="InterPro"/>
</dbReference>
<dbReference type="PANTHER" id="PTHR11002">
    <property type="entry name" value="CARBONIC ANHYDRASE"/>
    <property type="match status" value="1"/>
</dbReference>
<dbReference type="Gene3D" id="3.40.1050.10">
    <property type="entry name" value="Carbonic anhydrase"/>
    <property type="match status" value="1"/>
</dbReference>
<evidence type="ECO:0000256" key="9">
    <source>
        <dbReference type="PIRSR" id="PIRSR601765-1"/>
    </source>
</evidence>
<keyword evidence="6 10" id="KW-0456">Lyase</keyword>
<evidence type="ECO:0000256" key="10">
    <source>
        <dbReference type="RuleBase" id="RU003956"/>
    </source>
</evidence>
<comment type="function">
    <text evidence="10">Reversible hydration of carbon dioxide.</text>
</comment>
<dbReference type="InterPro" id="IPR015892">
    <property type="entry name" value="Carbonic_anhydrase_CS"/>
</dbReference>
<organism evidence="11 12">
    <name type="scientific">Aquipseudomonas alcaligenes</name>
    <name type="common">Pseudomonas alcaligenes</name>
    <dbReference type="NCBI Taxonomy" id="43263"/>
    <lineage>
        <taxon>Bacteria</taxon>
        <taxon>Pseudomonadati</taxon>
        <taxon>Pseudomonadota</taxon>
        <taxon>Gammaproteobacteria</taxon>
        <taxon>Pseudomonadales</taxon>
        <taxon>Pseudomonadaceae</taxon>
        <taxon>Aquipseudomonas</taxon>
    </lineage>
</organism>
<dbReference type="SMART" id="SM00947">
    <property type="entry name" value="Pro_CA"/>
    <property type="match status" value="1"/>
</dbReference>
<dbReference type="Pfam" id="PF00484">
    <property type="entry name" value="Pro_CA"/>
    <property type="match status" value="1"/>
</dbReference>
<dbReference type="InterPro" id="IPR001765">
    <property type="entry name" value="Carbonic_anhydrase"/>
</dbReference>
<dbReference type="SUPFAM" id="SSF53056">
    <property type="entry name" value="beta-carbonic anhydrase, cab"/>
    <property type="match status" value="1"/>
</dbReference>
<comment type="caution">
    <text evidence="11">The sequence shown here is derived from an EMBL/GenBank/DDBJ whole genome shotgun (WGS) entry which is preliminary data.</text>
</comment>
<comment type="cofactor">
    <cofactor evidence="9">
        <name>Zn(2+)</name>
        <dbReference type="ChEBI" id="CHEBI:29105"/>
    </cofactor>
    <text evidence="9">Binds 1 zinc ion per subunit.</text>
</comment>
<sequence length="241" mass="26188">MPYKHNAIPLQARTAPESADEALNAIVGGFKRFRTEVFPQQEELFKALASAQNPRAMFITCADSRIVPELITQSAPGDLFVTRNVGNVVPPYGQMMGGVSTAIEYAVLALGVQHIIVCGHSDCGAMKAVLNPQGLERMPTVKTWLRHSEVALRVVEENCGCDGHDTLGILTEENVVAQLNHLSTHPSVAAKLASGQLFIHGWVYDIETSAIRAYDAERGTFLPLDGEVVPMATPRARYPQP</sequence>
<dbReference type="EMBL" id="QJRX01000001">
    <property type="protein sequence ID" value="PYC29400.1"/>
    <property type="molecule type" value="Genomic_DNA"/>
</dbReference>
<evidence type="ECO:0000256" key="8">
    <source>
        <dbReference type="ARBA" id="ARBA00048348"/>
    </source>
</evidence>
<dbReference type="CDD" id="cd00884">
    <property type="entry name" value="beta_CA_cladeB"/>
    <property type="match status" value="1"/>
</dbReference>
<keyword evidence="4 9" id="KW-0479">Metal-binding</keyword>
<comment type="similarity">
    <text evidence="1 10">Belongs to the beta-class carbonic anhydrase family.</text>
</comment>
<gene>
    <name evidence="11" type="ORF">DMO17_01525</name>
</gene>
<dbReference type="PROSITE" id="PS00705">
    <property type="entry name" value="PROK_CO2_ANHYDRASE_2"/>
    <property type="match status" value="1"/>
</dbReference>
<dbReference type="Proteomes" id="UP000248146">
    <property type="component" value="Unassembled WGS sequence"/>
</dbReference>
<evidence type="ECO:0000256" key="6">
    <source>
        <dbReference type="ARBA" id="ARBA00023239"/>
    </source>
</evidence>
<evidence type="ECO:0000256" key="1">
    <source>
        <dbReference type="ARBA" id="ARBA00006217"/>
    </source>
</evidence>
<dbReference type="GO" id="GO:0004089">
    <property type="term" value="F:carbonate dehydratase activity"/>
    <property type="evidence" value="ECO:0007669"/>
    <property type="project" value="UniProtKB-UniRule"/>
</dbReference>
<evidence type="ECO:0000256" key="5">
    <source>
        <dbReference type="ARBA" id="ARBA00022833"/>
    </source>
</evidence>
<feature type="binding site" evidence="9">
    <location>
        <position position="123"/>
    </location>
    <ligand>
        <name>Zn(2+)</name>
        <dbReference type="ChEBI" id="CHEBI:29105"/>
    </ligand>
</feature>
<feature type="binding site" evidence="9">
    <location>
        <position position="120"/>
    </location>
    <ligand>
        <name>Zn(2+)</name>
        <dbReference type="ChEBI" id="CHEBI:29105"/>
    </ligand>
</feature>